<protein>
    <submittedName>
        <fullName evidence="3">DUF4435 domain-containing protein</fullName>
    </submittedName>
</protein>
<dbReference type="Pfam" id="PF14491">
    <property type="entry name" value="DUF4435"/>
    <property type="match status" value="1"/>
</dbReference>
<sequence length="245" mass="27969">MSTPLEMSMDEIIALLKKTSLPTIVIEGSDDVIIYRKLEERLSDKGVSILPVGGRSRVIEIFNRRNELNAVKITFIADKDCFVYEGVPPDLEHELLFFTDGYSIENDVYRDGDLPAILTEMEAKKYHQDLEKFIRWYALAMSRFIEGQDSNLSLHPDNVFESYDELSNLQSGEDYPENLRLKISEDYGRLLRGKSLLTLLVKHASYRGRGVRHHTKSLLETVAARPGPLISNLFSRVSERFVALA</sequence>
<dbReference type="Proteomes" id="UP000515493">
    <property type="component" value="Chromosome"/>
</dbReference>
<evidence type="ECO:0000259" key="1">
    <source>
        <dbReference type="Pfam" id="PF14491"/>
    </source>
</evidence>
<dbReference type="KEGG" id="xeu:XSP_000061"/>
<dbReference type="EMBL" id="LR861803">
    <property type="protein sequence ID" value="CAD1785834.1"/>
    <property type="molecule type" value="Genomic_DNA"/>
</dbReference>
<dbReference type="AlphaFoldDB" id="A0A8E4EGM9"/>
<organism evidence="3 4">
    <name type="scientific">Xanthomonas euroxanthea</name>
    <dbReference type="NCBI Taxonomy" id="2259622"/>
    <lineage>
        <taxon>Bacteria</taxon>
        <taxon>Pseudomonadati</taxon>
        <taxon>Pseudomonadota</taxon>
        <taxon>Gammaproteobacteria</taxon>
        <taxon>Lysobacterales</taxon>
        <taxon>Lysobacteraceae</taxon>
        <taxon>Xanthomonas</taxon>
    </lineage>
</organism>
<feature type="domain" description="DUF4435" evidence="1">
    <location>
        <begin position="25"/>
        <end position="143"/>
    </location>
</feature>
<reference evidence="3 4" key="1">
    <citation type="submission" date="2020-07" db="EMBL/GenBank/DDBJ databases">
        <authorList>
            <person name="Teixeira M."/>
        </authorList>
    </citation>
    <scope>NUCLEOTIDE SEQUENCE [LARGE SCALE GENOMIC DNA]</scope>
    <source>
        <strain evidence="3">1</strain>
        <strain evidence="2">Xanthomonas sp. CPBF 367</strain>
    </source>
</reference>
<dbReference type="InterPro" id="IPR029492">
    <property type="entry name" value="DUF4435"/>
</dbReference>
<evidence type="ECO:0000313" key="4">
    <source>
        <dbReference type="Proteomes" id="UP000515493"/>
    </source>
</evidence>
<proteinExistence type="predicted"/>
<evidence type="ECO:0000313" key="3">
    <source>
        <dbReference type="EMBL" id="CAD1785834.1"/>
    </source>
</evidence>
<dbReference type="EMBL" id="LR824641">
    <property type="protein sequence ID" value="CAD0308870.1"/>
    <property type="molecule type" value="Genomic_DNA"/>
</dbReference>
<dbReference type="GeneID" id="79387415"/>
<accession>A0A8E4EGM9</accession>
<evidence type="ECO:0000313" key="2">
    <source>
        <dbReference type="EMBL" id="CAD0308870.1"/>
    </source>
</evidence>
<dbReference type="RefSeq" id="WP_119130042.1">
    <property type="nucleotide sequence ID" value="NZ_LR861803.1"/>
</dbReference>
<gene>
    <name evidence="3" type="ORF">XSP_000061</name>
</gene>
<name>A0A8E4EGM9_9XANT</name>